<dbReference type="InterPro" id="IPR023140">
    <property type="entry name" value="DUF357"/>
</dbReference>
<evidence type="ECO:0000313" key="3">
    <source>
        <dbReference type="Proteomes" id="UP000292580"/>
    </source>
</evidence>
<accession>A0A483CQJ9</accession>
<name>A0A483CQJ9_9EURY</name>
<dbReference type="InterPro" id="IPR036809">
    <property type="entry name" value="AF1782-like_sf"/>
</dbReference>
<dbReference type="Gene3D" id="1.20.1270.90">
    <property type="entry name" value="AF1782-like"/>
    <property type="match status" value="1"/>
</dbReference>
<feature type="domain" description="DUF357" evidence="1">
    <location>
        <begin position="15"/>
        <end position="85"/>
    </location>
</feature>
<organism evidence="2 3">
    <name type="scientific">Methanofollis fontis</name>
    <dbReference type="NCBI Taxonomy" id="2052832"/>
    <lineage>
        <taxon>Archaea</taxon>
        <taxon>Methanobacteriati</taxon>
        <taxon>Methanobacteriota</taxon>
        <taxon>Stenosarchaea group</taxon>
        <taxon>Methanomicrobia</taxon>
        <taxon>Methanomicrobiales</taxon>
        <taxon>Methanomicrobiaceae</taxon>
        <taxon>Methanofollis</taxon>
    </lineage>
</organism>
<gene>
    <name evidence="2" type="ORF">CUJ86_11140</name>
</gene>
<dbReference type="Pfam" id="PF04010">
    <property type="entry name" value="DUF357"/>
    <property type="match status" value="1"/>
</dbReference>
<proteinExistence type="predicted"/>
<dbReference type="Proteomes" id="UP000292580">
    <property type="component" value="Unassembled WGS sequence"/>
</dbReference>
<evidence type="ECO:0000313" key="2">
    <source>
        <dbReference type="EMBL" id="TAJ43431.1"/>
    </source>
</evidence>
<keyword evidence="3" id="KW-1185">Reference proteome</keyword>
<evidence type="ECO:0000259" key="1">
    <source>
        <dbReference type="Pfam" id="PF04010"/>
    </source>
</evidence>
<protein>
    <submittedName>
        <fullName evidence="2">DUF357 domain-containing protein</fullName>
    </submittedName>
</protein>
<dbReference type="AlphaFoldDB" id="A0A483CQJ9"/>
<reference evidence="2 3" key="1">
    <citation type="submission" date="2017-11" db="EMBL/GenBank/DDBJ databases">
        <title>Isolation and Characterization of Methanofollis Species from Methane Seep Offshore SW Taiwan.</title>
        <authorList>
            <person name="Teng N.-H."/>
            <person name="Lai M.-C."/>
            <person name="Chen S.-C."/>
        </authorList>
    </citation>
    <scope>NUCLEOTIDE SEQUENCE [LARGE SCALE GENOMIC DNA]</scope>
    <source>
        <strain evidence="2 3">FWC-SCC2</strain>
    </source>
</reference>
<dbReference type="EMBL" id="PGCL01000007">
    <property type="protein sequence ID" value="TAJ43431.1"/>
    <property type="molecule type" value="Genomic_DNA"/>
</dbReference>
<dbReference type="SUPFAM" id="SSF158372">
    <property type="entry name" value="AF1782-like"/>
    <property type="match status" value="1"/>
</dbReference>
<comment type="caution">
    <text evidence="2">The sequence shown here is derived from an EMBL/GenBank/DDBJ whole genome shotgun (WGS) entry which is preliminary data.</text>
</comment>
<sequence>MPADQAEHLAEKSGRYRRLLDQAIAALEPAPDPETPMHPAASRLLAEGRAALLRGSAEGDDDAAALAWYSYGFGWLDAGVQAGLFRIIASREIFTV</sequence>